<dbReference type="CDD" id="cd15852">
    <property type="entry name" value="SNARE_Syntaxin8"/>
    <property type="match status" value="1"/>
</dbReference>
<keyword evidence="2" id="KW-0813">Transport</keyword>
<evidence type="ECO:0000256" key="3">
    <source>
        <dbReference type="ARBA" id="ARBA00022692"/>
    </source>
</evidence>
<evidence type="ECO:0000256" key="6">
    <source>
        <dbReference type="SAM" id="Coils"/>
    </source>
</evidence>
<dbReference type="AlphaFoldDB" id="A0A3M7PQJ0"/>
<feature type="coiled-coil region" evidence="6">
    <location>
        <begin position="167"/>
        <end position="194"/>
    </location>
</feature>
<evidence type="ECO:0000256" key="2">
    <source>
        <dbReference type="ARBA" id="ARBA00022448"/>
    </source>
</evidence>
<keyword evidence="10" id="KW-1185">Reference proteome</keyword>
<dbReference type="GO" id="GO:0005794">
    <property type="term" value="C:Golgi apparatus"/>
    <property type="evidence" value="ECO:0007669"/>
    <property type="project" value="UniProtKB-ARBA"/>
</dbReference>
<keyword evidence="6" id="KW-0175">Coiled coil</keyword>
<feature type="transmembrane region" description="Helical" evidence="7">
    <location>
        <begin position="205"/>
        <end position="224"/>
    </location>
</feature>
<dbReference type="PANTHER" id="PTHR12791">
    <property type="entry name" value="GOLGI SNARE BET1-RELATED"/>
    <property type="match status" value="1"/>
</dbReference>
<dbReference type="InterPro" id="IPR000727">
    <property type="entry name" value="T_SNARE_dom"/>
</dbReference>
<feature type="domain" description="T-SNARE coiled-coil homology" evidence="8">
    <location>
        <begin position="136"/>
        <end position="198"/>
    </location>
</feature>
<name>A0A3M7PQJ0_BRAPC</name>
<dbReference type="InterPro" id="IPR041875">
    <property type="entry name" value="Syntaxin-8_SNARE"/>
</dbReference>
<accession>A0A3M7PQJ0</accession>
<dbReference type="Gene3D" id="1.20.5.110">
    <property type="match status" value="1"/>
</dbReference>
<evidence type="ECO:0000256" key="1">
    <source>
        <dbReference type="ARBA" id="ARBA00004167"/>
    </source>
</evidence>
<keyword evidence="5 7" id="KW-0472">Membrane</keyword>
<dbReference type="GO" id="GO:0016192">
    <property type="term" value="P:vesicle-mediated transport"/>
    <property type="evidence" value="ECO:0007669"/>
    <property type="project" value="InterPro"/>
</dbReference>
<comment type="caution">
    <text evidence="9">The sequence shown here is derived from an EMBL/GenBank/DDBJ whole genome shotgun (WGS) entry which is preliminary data.</text>
</comment>
<protein>
    <submittedName>
        <fullName evidence="9">Syntaxin-8</fullName>
    </submittedName>
</protein>
<dbReference type="EMBL" id="REGN01009371">
    <property type="protein sequence ID" value="RNA01320.1"/>
    <property type="molecule type" value="Genomic_DNA"/>
</dbReference>
<comment type="subcellular location">
    <subcellularLocation>
        <location evidence="1">Membrane</location>
        <topology evidence="1">Single-pass membrane protein</topology>
    </subcellularLocation>
</comment>
<keyword evidence="3 7" id="KW-0812">Transmembrane</keyword>
<evidence type="ECO:0000256" key="5">
    <source>
        <dbReference type="ARBA" id="ARBA00023136"/>
    </source>
</evidence>
<dbReference type="Proteomes" id="UP000276133">
    <property type="component" value="Unassembled WGS sequence"/>
</dbReference>
<dbReference type="PROSITE" id="PS50192">
    <property type="entry name" value="T_SNARE"/>
    <property type="match status" value="1"/>
</dbReference>
<dbReference type="SUPFAM" id="SSF47661">
    <property type="entry name" value="t-snare proteins"/>
    <property type="match status" value="1"/>
</dbReference>
<organism evidence="9 10">
    <name type="scientific">Brachionus plicatilis</name>
    <name type="common">Marine rotifer</name>
    <name type="synonym">Brachionus muelleri</name>
    <dbReference type="NCBI Taxonomy" id="10195"/>
    <lineage>
        <taxon>Eukaryota</taxon>
        <taxon>Metazoa</taxon>
        <taxon>Spiralia</taxon>
        <taxon>Gnathifera</taxon>
        <taxon>Rotifera</taxon>
        <taxon>Eurotatoria</taxon>
        <taxon>Monogononta</taxon>
        <taxon>Pseudotrocha</taxon>
        <taxon>Ploima</taxon>
        <taxon>Brachionidae</taxon>
        <taxon>Brachionus</taxon>
    </lineage>
</organism>
<reference evidence="9 10" key="1">
    <citation type="journal article" date="2018" name="Sci. Rep.">
        <title>Genomic signatures of local adaptation to the degree of environmental predictability in rotifers.</title>
        <authorList>
            <person name="Franch-Gras L."/>
            <person name="Hahn C."/>
            <person name="Garcia-Roger E.M."/>
            <person name="Carmona M.J."/>
            <person name="Serra M."/>
            <person name="Gomez A."/>
        </authorList>
    </citation>
    <scope>NUCLEOTIDE SEQUENCE [LARGE SCALE GENOMIC DNA]</scope>
    <source>
        <strain evidence="9">HYR1</strain>
    </source>
</reference>
<keyword evidence="4 7" id="KW-1133">Transmembrane helix</keyword>
<evidence type="ECO:0000313" key="10">
    <source>
        <dbReference type="Proteomes" id="UP000276133"/>
    </source>
</evidence>
<dbReference type="STRING" id="10195.A0A3M7PQJ0"/>
<evidence type="ECO:0000256" key="7">
    <source>
        <dbReference type="SAM" id="Phobius"/>
    </source>
</evidence>
<evidence type="ECO:0000313" key="9">
    <source>
        <dbReference type="EMBL" id="RNA01320.1"/>
    </source>
</evidence>
<dbReference type="SUPFAM" id="SSF58038">
    <property type="entry name" value="SNARE fusion complex"/>
    <property type="match status" value="1"/>
</dbReference>
<sequence>MSEKWLKEHDNLEKLLQKANQSLSERAKYPKSSSNYNKITNQLKTQLGKIEISINGLERALEDSNESKLTYLEKNRRANMLNQLKTSLRQIDQGLKGEGPSQKDSLLIDFEAFNAQPTESEETVNFNSEQLSSQHDRIIQNQERGLETLSHVIQNQKRIATTIGGEVDRQNDLIDSMGDKMDNLNERLIKETRNTRVIMHKSGTCGLWMIVLILLIAIIIIAAIPI</sequence>
<dbReference type="InterPro" id="IPR010989">
    <property type="entry name" value="SNARE"/>
</dbReference>
<evidence type="ECO:0000259" key="8">
    <source>
        <dbReference type="PROSITE" id="PS50192"/>
    </source>
</evidence>
<gene>
    <name evidence="9" type="ORF">BpHYR1_020603</name>
</gene>
<evidence type="ECO:0000256" key="4">
    <source>
        <dbReference type="ARBA" id="ARBA00022989"/>
    </source>
</evidence>
<dbReference type="SMART" id="SM00397">
    <property type="entry name" value="t_SNARE"/>
    <property type="match status" value="1"/>
</dbReference>
<dbReference type="GO" id="GO:0016020">
    <property type="term" value="C:membrane"/>
    <property type="evidence" value="ECO:0007669"/>
    <property type="project" value="UniProtKB-SubCell"/>
</dbReference>
<proteinExistence type="predicted"/>
<dbReference type="OrthoDB" id="428895at2759"/>